<dbReference type="CDD" id="cd00060">
    <property type="entry name" value="FHA"/>
    <property type="match status" value="1"/>
</dbReference>
<comment type="caution">
    <text evidence="2">The sequence shown here is derived from an EMBL/GenBank/DDBJ whole genome shotgun (WGS) entry which is preliminary data.</text>
</comment>
<dbReference type="InterPro" id="IPR000253">
    <property type="entry name" value="FHA_dom"/>
</dbReference>
<dbReference type="RefSeq" id="WP_377966861.1">
    <property type="nucleotide sequence ID" value="NZ_JBHZOL010000093.1"/>
</dbReference>
<dbReference type="InterPro" id="IPR008984">
    <property type="entry name" value="SMAD_FHA_dom_sf"/>
</dbReference>
<protein>
    <submittedName>
        <fullName evidence="2">CHAT domain-containing protein</fullName>
    </submittedName>
</protein>
<keyword evidence="3" id="KW-1185">Reference proteome</keyword>
<dbReference type="Gene3D" id="2.60.200.20">
    <property type="match status" value="1"/>
</dbReference>
<gene>
    <name evidence="2" type="ORF">ACFVKH_16040</name>
</gene>
<evidence type="ECO:0000313" key="2">
    <source>
        <dbReference type="EMBL" id="MFE4107799.1"/>
    </source>
</evidence>
<reference evidence="2 3" key="1">
    <citation type="submission" date="2024-10" db="EMBL/GenBank/DDBJ databases">
        <authorList>
            <person name="Ratan Roy A."/>
            <person name="Morales Sandoval P.H."/>
            <person name="De Los Santos Villalobos S."/>
            <person name="Chakraborty S."/>
            <person name="Mukherjee J."/>
        </authorList>
    </citation>
    <scope>NUCLEOTIDE SEQUENCE [LARGE SCALE GENOMIC DNA]</scope>
    <source>
        <strain evidence="2 3">S1</strain>
    </source>
</reference>
<dbReference type="InterPro" id="IPR024983">
    <property type="entry name" value="CHAT_dom"/>
</dbReference>
<evidence type="ECO:0000313" key="3">
    <source>
        <dbReference type="Proteomes" id="UP001600165"/>
    </source>
</evidence>
<dbReference type="Pfam" id="PF12770">
    <property type="entry name" value="CHAT"/>
    <property type="match status" value="1"/>
</dbReference>
<dbReference type="SUPFAM" id="SSF49879">
    <property type="entry name" value="SMAD/FHA domain"/>
    <property type="match status" value="1"/>
</dbReference>
<dbReference type="PROSITE" id="PS50006">
    <property type="entry name" value="FHA_DOMAIN"/>
    <property type="match status" value="1"/>
</dbReference>
<accession>A0ABW6IKE1</accession>
<dbReference type="Pfam" id="PF00498">
    <property type="entry name" value="FHA"/>
    <property type="match status" value="1"/>
</dbReference>
<dbReference type="EMBL" id="JBHZOL010000093">
    <property type="protein sequence ID" value="MFE4107799.1"/>
    <property type="molecule type" value="Genomic_DNA"/>
</dbReference>
<name>A0ABW6IKE1_9CYAN</name>
<feature type="domain" description="FHA" evidence="1">
    <location>
        <begin position="461"/>
        <end position="516"/>
    </location>
</feature>
<sequence length="562" mass="62502">MPSSDNLCLRLAIARLTTADPEHYAIWVVESPHPGGYFHHDCVWSAALTQAWNSWQQMFSLRGLPDVPHVPSVYVPSFVLEALNDDDEESAGQPRSYSSRLMQHLGVNLWQWLFEGPIQRSLDQSLGIAMGQNKSLRLRLEIRDPDLIALPWEIMQQQAGRQALSLSQQVLFSRTTSDVDPLPEVELDASLRVLLVLGQDENITAEVTAPQPERKPILKLQEEAMALKDLLERGTSGIRSASAGSGAPVVCQVDTLLQPDPAQLIKALENGIYNVFFYAGHGVPAPDGGLLFLQPTATLNGTELAQVLTRCHVKLAVFNTCWGAQPDQTLQQTIPRSSLAEVLLHHGVPAVVAMRDSIADEEALSFIQVFAQSLMDRLPVDQAVAIARQHLLTLYKFNQPAWTLPVLYMHPEFNGELLNPVREEITRLPSDTNLGPTHRPQAVLRAIDGPEDVWPIYGGLMRVGRLADNDLVIAEPWVSSKHAEIFCRRTVAIADGQRQTKNMAYFLRDFSRNGTFYRSDEGWRQVQRQEVPLTSGTQLRFGSSKGRLLEFVIEGASPSPQT</sequence>
<organism evidence="2 3">
    <name type="scientific">Almyronema epifaneia S1</name>
    <dbReference type="NCBI Taxonomy" id="2991925"/>
    <lineage>
        <taxon>Bacteria</taxon>
        <taxon>Bacillati</taxon>
        <taxon>Cyanobacteriota</taxon>
        <taxon>Cyanophyceae</taxon>
        <taxon>Nodosilineales</taxon>
        <taxon>Nodosilineaceae</taxon>
        <taxon>Almyronema</taxon>
        <taxon>Almyronema epifaneia</taxon>
    </lineage>
</organism>
<evidence type="ECO:0000259" key="1">
    <source>
        <dbReference type="PROSITE" id="PS50006"/>
    </source>
</evidence>
<dbReference type="Proteomes" id="UP001600165">
    <property type="component" value="Unassembled WGS sequence"/>
</dbReference>
<proteinExistence type="predicted"/>